<dbReference type="Proteomes" id="UP000066203">
    <property type="component" value="Chromosome"/>
</dbReference>
<keyword evidence="3" id="KW-0285">Flavoprotein</keyword>
<evidence type="ECO:0000256" key="6">
    <source>
        <dbReference type="ARBA" id="ARBA00023002"/>
    </source>
</evidence>
<evidence type="ECO:0000256" key="7">
    <source>
        <dbReference type="ARBA" id="ARBA00023027"/>
    </source>
</evidence>
<evidence type="ECO:0000313" key="9">
    <source>
        <dbReference type="EMBL" id="BAS20082.1"/>
    </source>
</evidence>
<dbReference type="InterPro" id="IPR033878">
    <property type="entry name" value="NfsB-like"/>
</dbReference>
<name>A0A0K2RZR6_9MICC</name>
<dbReference type="GO" id="GO:0005829">
    <property type="term" value="C:cytosol"/>
    <property type="evidence" value="ECO:0007669"/>
    <property type="project" value="TreeGrafter"/>
</dbReference>
<organism evidence="9">
    <name type="scientific">Rothia mucilaginosa</name>
    <dbReference type="NCBI Taxonomy" id="43675"/>
    <lineage>
        <taxon>Bacteria</taxon>
        <taxon>Bacillati</taxon>
        <taxon>Actinomycetota</taxon>
        <taxon>Actinomycetes</taxon>
        <taxon>Micrococcales</taxon>
        <taxon>Micrococcaceae</taxon>
        <taxon>Rothia</taxon>
    </lineage>
</organism>
<keyword evidence="7" id="KW-0520">NAD</keyword>
<evidence type="ECO:0000256" key="5">
    <source>
        <dbReference type="ARBA" id="ARBA00022857"/>
    </source>
</evidence>
<dbReference type="EMBL" id="AP014938">
    <property type="protein sequence ID" value="BAS20082.1"/>
    <property type="molecule type" value="Genomic_DNA"/>
</dbReference>
<proteinExistence type="inferred from homology"/>
<keyword evidence="6" id="KW-0560">Oxidoreductase</keyword>
<dbReference type="InterPro" id="IPR000415">
    <property type="entry name" value="Nitroreductase-like"/>
</dbReference>
<feature type="domain" description="Nitroreductase" evidence="8">
    <location>
        <begin position="13"/>
        <end position="198"/>
    </location>
</feature>
<comment type="cofactor">
    <cofactor evidence="1">
        <name>FMN</name>
        <dbReference type="ChEBI" id="CHEBI:58210"/>
    </cofactor>
</comment>
<dbReference type="PATRIC" id="fig|43675.28.peg.851"/>
<evidence type="ECO:0000256" key="1">
    <source>
        <dbReference type="ARBA" id="ARBA00001917"/>
    </source>
</evidence>
<evidence type="ECO:0000256" key="4">
    <source>
        <dbReference type="ARBA" id="ARBA00022643"/>
    </source>
</evidence>
<keyword evidence="5" id="KW-0521">NADP</keyword>
<dbReference type="Pfam" id="PF00881">
    <property type="entry name" value="Nitroreductase"/>
    <property type="match status" value="1"/>
</dbReference>
<dbReference type="InterPro" id="IPR050627">
    <property type="entry name" value="Nitroreductase/BluB"/>
</dbReference>
<dbReference type="Gene3D" id="3.40.109.10">
    <property type="entry name" value="NADH Oxidase"/>
    <property type="match status" value="1"/>
</dbReference>
<dbReference type="GO" id="GO:0046857">
    <property type="term" value="F:oxidoreductase activity, acting on other nitrogenous compounds as donors, with NAD or NADP as acceptor"/>
    <property type="evidence" value="ECO:0007669"/>
    <property type="project" value="TreeGrafter"/>
</dbReference>
<reference evidence="10" key="1">
    <citation type="submission" date="2015-08" db="EMBL/GenBank/DDBJ databases">
        <title>Complete genome sequence of Rothia mucilaginosa strain NUM-Rm6536.</title>
        <authorList>
            <person name="Nambu T."/>
        </authorList>
    </citation>
    <scope>NUCLEOTIDE SEQUENCE [LARGE SCALE GENOMIC DNA]</scope>
    <source>
        <strain evidence="10">NUM-Rm6536</strain>
    </source>
</reference>
<evidence type="ECO:0000256" key="3">
    <source>
        <dbReference type="ARBA" id="ARBA00022630"/>
    </source>
</evidence>
<dbReference type="GO" id="GO:0046256">
    <property type="term" value="P:2,4,6-trinitrotoluene catabolic process"/>
    <property type="evidence" value="ECO:0007669"/>
    <property type="project" value="TreeGrafter"/>
</dbReference>
<gene>
    <name evidence="9" type="ORF">RM6536_0835</name>
</gene>
<dbReference type="PANTHER" id="PTHR23026">
    <property type="entry name" value="NADPH NITROREDUCTASE"/>
    <property type="match status" value="1"/>
</dbReference>
<dbReference type="CDD" id="cd02149">
    <property type="entry name" value="NfsB-like"/>
    <property type="match status" value="1"/>
</dbReference>
<sequence length="218" mass="24721">MTVTREEALEIFARRRATRAYDPDRRISDEDFAAILEFARLSPSSVGTEPWKFLVIQDPELREKLKPIAWGMAGALDDASHLVVLLAKKGLRYDTPWMRRTLESRNLTEEQMEAALERYGNFQKNDMKVLESDRALFDWASKQTYIALGNMMTGAAMLGIDSCPIEGMNYEAVNELLVSAGLFDPEEYGVSVAVTFGYRAREIAPKSRRSIEDLVTWA</sequence>
<dbReference type="InterPro" id="IPR029479">
    <property type="entry name" value="Nitroreductase"/>
</dbReference>
<comment type="similarity">
    <text evidence="2">Belongs to the nitroreductase family.</text>
</comment>
<dbReference type="SUPFAM" id="SSF55469">
    <property type="entry name" value="FMN-dependent nitroreductase-like"/>
    <property type="match status" value="1"/>
</dbReference>
<evidence type="ECO:0000313" key="10">
    <source>
        <dbReference type="Proteomes" id="UP000066203"/>
    </source>
</evidence>
<dbReference type="PANTHER" id="PTHR23026:SF125">
    <property type="entry name" value="OXYGEN-INSENSITIVE NAD(P)H NITROREDUCTASE"/>
    <property type="match status" value="1"/>
</dbReference>
<accession>A0A0K2RZR6</accession>
<dbReference type="AlphaFoldDB" id="A0A0K2RZR6"/>
<evidence type="ECO:0000259" key="8">
    <source>
        <dbReference type="Pfam" id="PF00881"/>
    </source>
</evidence>
<protein>
    <submittedName>
        <fullName evidence="9">Oxygen-insensitive NAD(P)H nitroreductase</fullName>
    </submittedName>
</protein>
<keyword evidence="4" id="KW-0288">FMN</keyword>
<evidence type="ECO:0000256" key="2">
    <source>
        <dbReference type="ARBA" id="ARBA00007118"/>
    </source>
</evidence>
<dbReference type="RefSeq" id="WP_060824179.1">
    <property type="nucleotide sequence ID" value="NZ_AP014938.1"/>
</dbReference>